<comment type="subcellular location">
    <subcellularLocation>
        <location evidence="1">Membrane</location>
        <topology evidence="1">Multi-pass membrane protein</topology>
    </subcellularLocation>
</comment>
<evidence type="ECO:0000256" key="3">
    <source>
        <dbReference type="ARBA" id="ARBA00022989"/>
    </source>
</evidence>
<dbReference type="InterPro" id="IPR006634">
    <property type="entry name" value="TLC-dom"/>
</dbReference>
<feature type="transmembrane region" description="Helical" evidence="6">
    <location>
        <begin position="115"/>
        <end position="134"/>
    </location>
</feature>
<evidence type="ECO:0000313" key="9">
    <source>
        <dbReference type="RefSeq" id="XP_035696043.1"/>
    </source>
</evidence>
<dbReference type="OrthoDB" id="10266980at2759"/>
<keyword evidence="2 5" id="KW-0812">Transmembrane</keyword>
<feature type="transmembrane region" description="Helical" evidence="6">
    <location>
        <begin position="86"/>
        <end position="108"/>
    </location>
</feature>
<dbReference type="Proteomes" id="UP000001554">
    <property type="component" value="Chromosome 13"/>
</dbReference>
<dbReference type="Pfam" id="PF03798">
    <property type="entry name" value="TRAM_LAG1_CLN8"/>
    <property type="match status" value="1"/>
</dbReference>
<feature type="transmembrane region" description="Helical" evidence="6">
    <location>
        <begin position="172"/>
        <end position="195"/>
    </location>
</feature>
<feature type="transmembrane region" description="Helical" evidence="6">
    <location>
        <begin position="6"/>
        <end position="30"/>
    </location>
</feature>
<evidence type="ECO:0000256" key="4">
    <source>
        <dbReference type="ARBA" id="ARBA00023136"/>
    </source>
</evidence>
<dbReference type="KEGG" id="bfo:118429612"/>
<name>A0A9J7M9J0_BRAFL</name>
<keyword evidence="3 6" id="KW-1133">Transmembrane helix</keyword>
<sequence>MVLQTIYVITVTVTALTLGIICLLVAPRLLRRFVPKYAELPIGTRLEFDTRVMSVCHSTVVGLLSICTALVDDSIQPHVIRYDSFLVKLTCAIVLGYMCIDTLLLCVFWRYKGSLLFLFHHIVTTWVLLTFLVYNNLPYFANSLLIMEVANPFMHLRWMMGRLRTSKTSLKYAINQSTVTVVFLLFRLVNAVLYWKGTYIALQNDEYYGIELTTIFGHLLGGIIFHLMNIYWFWKIWIGTVKMVKILMGVDKKSI</sequence>
<feature type="transmembrane region" description="Helical" evidence="6">
    <location>
        <begin position="51"/>
        <end position="71"/>
    </location>
</feature>
<dbReference type="GO" id="GO:0016020">
    <property type="term" value="C:membrane"/>
    <property type="evidence" value="ECO:0007669"/>
    <property type="project" value="UniProtKB-SubCell"/>
</dbReference>
<reference evidence="8" key="1">
    <citation type="journal article" date="2020" name="Nat. Ecol. Evol.">
        <title>Deeply conserved synteny resolves early events in vertebrate evolution.</title>
        <authorList>
            <person name="Simakov O."/>
            <person name="Marletaz F."/>
            <person name="Yue J.X."/>
            <person name="O'Connell B."/>
            <person name="Jenkins J."/>
            <person name="Brandt A."/>
            <person name="Calef R."/>
            <person name="Tung C.H."/>
            <person name="Huang T.K."/>
            <person name="Schmutz J."/>
            <person name="Satoh N."/>
            <person name="Yu J.K."/>
            <person name="Putnam N.H."/>
            <person name="Green R.E."/>
            <person name="Rokhsar D.S."/>
        </authorList>
    </citation>
    <scope>NUCLEOTIDE SEQUENCE [LARGE SCALE GENOMIC DNA]</scope>
    <source>
        <strain evidence="8">S238N-H82</strain>
    </source>
</reference>
<dbReference type="GO" id="GO:0055088">
    <property type="term" value="P:lipid homeostasis"/>
    <property type="evidence" value="ECO:0000318"/>
    <property type="project" value="GO_Central"/>
</dbReference>
<dbReference type="RefSeq" id="XP_035696044.1">
    <property type="nucleotide sequence ID" value="XM_035840151.1"/>
</dbReference>
<evidence type="ECO:0000256" key="1">
    <source>
        <dbReference type="ARBA" id="ARBA00004141"/>
    </source>
</evidence>
<evidence type="ECO:0000256" key="6">
    <source>
        <dbReference type="SAM" id="Phobius"/>
    </source>
</evidence>
<evidence type="ECO:0000256" key="5">
    <source>
        <dbReference type="PROSITE-ProRule" id="PRU00205"/>
    </source>
</evidence>
<dbReference type="InterPro" id="IPR050846">
    <property type="entry name" value="TLCD"/>
</dbReference>
<proteinExistence type="predicted"/>
<feature type="transmembrane region" description="Helical" evidence="6">
    <location>
        <begin position="140"/>
        <end position="160"/>
    </location>
</feature>
<dbReference type="GO" id="GO:0005783">
    <property type="term" value="C:endoplasmic reticulum"/>
    <property type="evidence" value="ECO:0000318"/>
    <property type="project" value="GO_Central"/>
</dbReference>
<organism evidence="8 10">
    <name type="scientific">Branchiostoma floridae</name>
    <name type="common">Florida lancelet</name>
    <name type="synonym">Amphioxus</name>
    <dbReference type="NCBI Taxonomy" id="7739"/>
    <lineage>
        <taxon>Eukaryota</taxon>
        <taxon>Metazoa</taxon>
        <taxon>Chordata</taxon>
        <taxon>Cephalochordata</taxon>
        <taxon>Leptocardii</taxon>
        <taxon>Amphioxiformes</taxon>
        <taxon>Branchiostomatidae</taxon>
        <taxon>Branchiostoma</taxon>
    </lineage>
</organism>
<evidence type="ECO:0000313" key="10">
    <source>
        <dbReference type="RefSeq" id="XP_035696044.1"/>
    </source>
</evidence>
<dbReference type="PANTHER" id="PTHR13439">
    <property type="entry name" value="CT120 PROTEIN"/>
    <property type="match status" value="1"/>
</dbReference>
<feature type="transmembrane region" description="Helical" evidence="6">
    <location>
        <begin position="215"/>
        <end position="234"/>
    </location>
</feature>
<evidence type="ECO:0000256" key="2">
    <source>
        <dbReference type="ARBA" id="ARBA00022692"/>
    </source>
</evidence>
<dbReference type="AlphaFoldDB" id="A0A9J7M9J0"/>
<feature type="domain" description="TLC" evidence="7">
    <location>
        <begin position="43"/>
        <end position="245"/>
    </location>
</feature>
<evidence type="ECO:0000313" key="8">
    <source>
        <dbReference type="Proteomes" id="UP000001554"/>
    </source>
</evidence>
<reference evidence="9 10" key="2">
    <citation type="submission" date="2025-04" db="UniProtKB">
        <authorList>
            <consortium name="RefSeq"/>
        </authorList>
    </citation>
    <scope>IDENTIFICATION</scope>
    <source>
        <strain evidence="9 10">S238N-H82</strain>
        <tissue evidence="9 10">Testes</tissue>
    </source>
</reference>
<dbReference type="SMART" id="SM00724">
    <property type="entry name" value="TLC"/>
    <property type="match status" value="1"/>
</dbReference>
<dbReference type="GeneID" id="118429612"/>
<dbReference type="RefSeq" id="XP_035696043.1">
    <property type="nucleotide sequence ID" value="XM_035840150.1"/>
</dbReference>
<keyword evidence="8" id="KW-1185">Reference proteome</keyword>
<dbReference type="PANTHER" id="PTHR13439:SF0">
    <property type="entry name" value="TOPOISOMERASE I DAMAGE AFFECTED PROTEIN 4"/>
    <property type="match status" value="1"/>
</dbReference>
<evidence type="ECO:0000259" key="7">
    <source>
        <dbReference type="PROSITE" id="PS50922"/>
    </source>
</evidence>
<dbReference type="PROSITE" id="PS50922">
    <property type="entry name" value="TLC"/>
    <property type="match status" value="1"/>
</dbReference>
<protein>
    <submittedName>
        <fullName evidence="9 10">TLC domain-containing protein 4-B-like isoform X1</fullName>
    </submittedName>
</protein>
<accession>A0A9J7M9J0</accession>
<gene>
    <name evidence="9 10" type="primary">LOC118429612</name>
</gene>
<keyword evidence="4 5" id="KW-0472">Membrane</keyword>